<evidence type="ECO:0000256" key="6">
    <source>
        <dbReference type="SAM" id="MobiDB-lite"/>
    </source>
</evidence>
<dbReference type="GO" id="GO:0004674">
    <property type="term" value="F:protein serine/threonine kinase activity"/>
    <property type="evidence" value="ECO:0007669"/>
    <property type="project" value="UniProtKB-KW"/>
</dbReference>
<proteinExistence type="predicted"/>
<keyword evidence="4" id="KW-0418">Kinase</keyword>
<sequence length="346" mass="38100">AQRISTQADMDKTVEEDEDEDLETEKTDISYLLNWNPTGPSTKAAKKAVMEDRAKKETSAVEKAPSSSLNTFSRYRPMMEKIEESTKEGYSKNGSFRSNHSHSTSSGNSGSIHSQCSNGNVAKSKPINETERSDNQSKARSMSASFRSEQNITNDTKTDGTNATRNNEDNSNGSSVASNKSRASAGSYESKCISGGNGDPKSDVVKINKKKESPAASQEQIQEVHPEFLNIIRNKNIITVNNSPYVKLGVIGKGGSCKVYRTLSTDRKIVAIKMVKIGGMKRKSIEGYANEIALLRRLRGNHAIIQLYDSEVDLKRKAILLVMEPGEVDLNHVVSLFSIVIICWRL</sequence>
<organism evidence="8">
    <name type="scientific">marine sediment metagenome</name>
    <dbReference type="NCBI Taxonomy" id="412755"/>
    <lineage>
        <taxon>unclassified sequences</taxon>
        <taxon>metagenomes</taxon>
        <taxon>ecological metagenomes</taxon>
    </lineage>
</organism>
<dbReference type="GO" id="GO:0007094">
    <property type="term" value="P:mitotic spindle assembly checkpoint signaling"/>
    <property type="evidence" value="ECO:0007669"/>
    <property type="project" value="TreeGrafter"/>
</dbReference>
<protein>
    <recommendedName>
        <fullName evidence="7">Protein kinase domain-containing protein</fullName>
    </recommendedName>
</protein>
<evidence type="ECO:0000256" key="5">
    <source>
        <dbReference type="ARBA" id="ARBA00022840"/>
    </source>
</evidence>
<feature type="compositionally biased region" description="Basic and acidic residues" evidence="6">
    <location>
        <begin position="126"/>
        <end position="137"/>
    </location>
</feature>
<dbReference type="PANTHER" id="PTHR22974:SF21">
    <property type="entry name" value="DUAL SPECIFICITY PROTEIN KINASE TTK"/>
    <property type="match status" value="1"/>
</dbReference>
<evidence type="ECO:0000256" key="4">
    <source>
        <dbReference type="ARBA" id="ARBA00022777"/>
    </source>
</evidence>
<dbReference type="PROSITE" id="PS50011">
    <property type="entry name" value="PROTEIN_KINASE_DOM"/>
    <property type="match status" value="1"/>
</dbReference>
<dbReference type="FunFam" id="3.30.200.20:FF:000131">
    <property type="entry name" value="Dual specificity protein kinase TTK"/>
    <property type="match status" value="1"/>
</dbReference>
<dbReference type="PANTHER" id="PTHR22974">
    <property type="entry name" value="MIXED LINEAGE PROTEIN KINASE"/>
    <property type="match status" value="1"/>
</dbReference>
<feature type="compositionally biased region" description="Polar residues" evidence="6">
    <location>
        <begin position="138"/>
        <end position="184"/>
    </location>
</feature>
<evidence type="ECO:0000256" key="1">
    <source>
        <dbReference type="ARBA" id="ARBA00022527"/>
    </source>
</evidence>
<feature type="compositionally biased region" description="Basic and acidic residues" evidence="6">
    <location>
        <begin position="77"/>
        <end position="90"/>
    </location>
</feature>
<evidence type="ECO:0000256" key="3">
    <source>
        <dbReference type="ARBA" id="ARBA00022741"/>
    </source>
</evidence>
<name>X0S733_9ZZZZ</name>
<comment type="caution">
    <text evidence="8">The sequence shown here is derived from an EMBL/GenBank/DDBJ whole genome shotgun (WGS) entry which is preliminary data.</text>
</comment>
<dbReference type="GO" id="GO:0000776">
    <property type="term" value="C:kinetochore"/>
    <property type="evidence" value="ECO:0007669"/>
    <property type="project" value="TreeGrafter"/>
</dbReference>
<dbReference type="InterPro" id="IPR000719">
    <property type="entry name" value="Prot_kinase_dom"/>
</dbReference>
<dbReference type="InterPro" id="IPR011009">
    <property type="entry name" value="Kinase-like_dom_sf"/>
</dbReference>
<dbReference type="GO" id="GO:0005634">
    <property type="term" value="C:nucleus"/>
    <property type="evidence" value="ECO:0007669"/>
    <property type="project" value="TreeGrafter"/>
</dbReference>
<evidence type="ECO:0000256" key="2">
    <source>
        <dbReference type="ARBA" id="ARBA00022679"/>
    </source>
</evidence>
<dbReference type="SUPFAM" id="SSF56112">
    <property type="entry name" value="Protein kinase-like (PK-like)"/>
    <property type="match status" value="1"/>
</dbReference>
<keyword evidence="2" id="KW-0808">Transferase</keyword>
<dbReference type="GO" id="GO:0004712">
    <property type="term" value="F:protein serine/threonine/tyrosine kinase activity"/>
    <property type="evidence" value="ECO:0007669"/>
    <property type="project" value="TreeGrafter"/>
</dbReference>
<dbReference type="GO" id="GO:0007059">
    <property type="term" value="P:chromosome segregation"/>
    <property type="evidence" value="ECO:0007669"/>
    <property type="project" value="TreeGrafter"/>
</dbReference>
<evidence type="ECO:0000313" key="8">
    <source>
        <dbReference type="EMBL" id="GAF76819.1"/>
    </source>
</evidence>
<feature type="non-terminal residue" evidence="8">
    <location>
        <position position="1"/>
    </location>
</feature>
<feature type="region of interest" description="Disordered" evidence="6">
    <location>
        <begin position="1"/>
        <end position="204"/>
    </location>
</feature>
<dbReference type="AlphaFoldDB" id="X0S733"/>
<gene>
    <name evidence="8" type="ORF">S01H1_15858</name>
</gene>
<feature type="compositionally biased region" description="Acidic residues" evidence="6">
    <location>
        <begin position="14"/>
        <end position="23"/>
    </location>
</feature>
<dbReference type="EMBL" id="BARS01008304">
    <property type="protein sequence ID" value="GAF76819.1"/>
    <property type="molecule type" value="Genomic_DNA"/>
</dbReference>
<dbReference type="GO" id="GO:0033316">
    <property type="term" value="P:meiotic spindle assembly checkpoint signaling"/>
    <property type="evidence" value="ECO:0007669"/>
    <property type="project" value="TreeGrafter"/>
</dbReference>
<dbReference type="GO" id="GO:0005524">
    <property type="term" value="F:ATP binding"/>
    <property type="evidence" value="ECO:0007669"/>
    <property type="project" value="UniProtKB-KW"/>
</dbReference>
<feature type="compositionally biased region" description="Basic and acidic residues" evidence="6">
    <location>
        <begin position="48"/>
        <end position="60"/>
    </location>
</feature>
<feature type="compositionally biased region" description="Low complexity" evidence="6">
    <location>
        <begin position="94"/>
        <end position="117"/>
    </location>
</feature>
<dbReference type="Pfam" id="PF00069">
    <property type="entry name" value="Pkinase"/>
    <property type="match status" value="1"/>
</dbReference>
<evidence type="ECO:0000259" key="7">
    <source>
        <dbReference type="PROSITE" id="PS50011"/>
    </source>
</evidence>
<feature type="domain" description="Protein kinase" evidence="7">
    <location>
        <begin position="245"/>
        <end position="346"/>
    </location>
</feature>
<accession>X0S733</accession>
<keyword evidence="3" id="KW-0547">Nucleotide-binding</keyword>
<keyword evidence="1" id="KW-0723">Serine/threonine-protein kinase</keyword>
<keyword evidence="5" id="KW-0067">ATP-binding</keyword>
<reference evidence="8" key="1">
    <citation type="journal article" date="2014" name="Front. Microbiol.">
        <title>High frequency of phylogenetically diverse reductive dehalogenase-homologous genes in deep subseafloor sedimentary metagenomes.</title>
        <authorList>
            <person name="Kawai M."/>
            <person name="Futagami T."/>
            <person name="Toyoda A."/>
            <person name="Takaki Y."/>
            <person name="Nishi S."/>
            <person name="Hori S."/>
            <person name="Arai W."/>
            <person name="Tsubouchi T."/>
            <person name="Morono Y."/>
            <person name="Uchiyama I."/>
            <person name="Ito T."/>
            <person name="Fujiyama A."/>
            <person name="Inagaki F."/>
            <person name="Takami H."/>
        </authorList>
    </citation>
    <scope>NUCLEOTIDE SEQUENCE</scope>
    <source>
        <strain evidence="8">Expedition CK06-06</strain>
    </source>
</reference>
<dbReference type="Gene3D" id="3.30.200.20">
    <property type="entry name" value="Phosphorylase Kinase, domain 1"/>
    <property type="match status" value="1"/>
</dbReference>
<dbReference type="GO" id="GO:0034501">
    <property type="term" value="P:protein localization to kinetochore"/>
    <property type="evidence" value="ECO:0007669"/>
    <property type="project" value="TreeGrafter"/>
</dbReference>